<feature type="region of interest" description="Disordered" evidence="1">
    <location>
        <begin position="946"/>
        <end position="969"/>
    </location>
</feature>
<sequence>MPQMGQLIVIHQTILIAFCQSTAKTEIPKGEALALAPRRDSVKARWRPEGRLLERSLVKYNHVKAFKYTVYESIDDSLHGSQRVLITTVGLAMSTYDNQFGGTSSGWQIGHNSGTIHVNSGSSNAEPIKQLYNLPEDRLSRYFTGRGDELAQISRFFRVSKSKGPCRCIIYGMPGLGKTQLAIRFGISAKPRYSFIFWVSASSVDKINTGFLQIYTLVTGDGGNLDTLIVKTQKWFESNDKWLLIVDNVNHDTMQYLTDLLPQADGKGNILITTRYADVAEALGHARGEQHPAIDLQVLTLADATDLFLTASTLNQKNNLRGPATEPNSIEALVSTLGYLPLAIDHAAAFAKTSGHTPREILTFHHSEGSAHLYEWEHSLSKHEAHSVVALFEPILQQIHRTAPLAYDILQVLAFLDPESLSIDIIEQGLDRYQYWKTTRSKHILWPKYFYKIKVPYNWGKKLKEMRTLQPVIEAEEDKVKEHILRLQTAFKSRPLLMQNLQVLQQSSLLHTKGTEMRVFWMHDLVQAFLRHRSPSSVQHIALCIVTTACLANKDLSELKSWKWAAIYAAHISALSQQLEWAGTASLRLLLAQGSLAVYLMCSGRYYEAERLNQAILASATNMLGAQHFETLRARYYLAWICFENFRSNEAVMHAEEYMKIMAGPLKGNHPDIFWVRTLLSRAYSQSGRYQDAEKLVKELVREELIQDKSRLKTRYETELPQATAGLASLFYDQGHYDNAELLQRQVCHWCLGLYGYEDLRTIRSMYYLATIIHAQDRKRDAVEVTRQVLSLHTKLTGVDEPYTKQMIRMAETWESEISTSLIEDQFRHQNYLQELSSSDMDPDVVSLLADILQLSETQVRSGLLDIESKCESQERSRRAQDSGNGVASFQPEPYWSTNSAEMEGPDILNGARDTSIIEEQYGTRYALGGYANNKLEMAREVFRTDEEEYRADSTGESVPGPSAARLPN</sequence>
<dbReference type="PANTHER" id="PTHR35205:SF1">
    <property type="entry name" value="ZU5 DOMAIN-CONTAINING PROTEIN"/>
    <property type="match status" value="1"/>
</dbReference>
<comment type="caution">
    <text evidence="4">The sequence shown here is derived from an EMBL/GenBank/DDBJ whole genome shotgun (WGS) entry which is preliminary data.</text>
</comment>
<dbReference type="Proteomes" id="UP000664169">
    <property type="component" value="Unassembled WGS sequence"/>
</dbReference>
<dbReference type="Gene3D" id="3.40.50.300">
    <property type="entry name" value="P-loop containing nucleotide triphosphate hydrolases"/>
    <property type="match status" value="1"/>
</dbReference>
<accession>A0A8H3IT25</accession>
<dbReference type="PANTHER" id="PTHR35205">
    <property type="entry name" value="NB-ARC AND TPR DOMAIN PROTEIN"/>
    <property type="match status" value="1"/>
</dbReference>
<dbReference type="SUPFAM" id="SSF48452">
    <property type="entry name" value="TPR-like"/>
    <property type="match status" value="2"/>
</dbReference>
<dbReference type="Gene3D" id="1.25.40.10">
    <property type="entry name" value="Tetratricopeptide repeat domain"/>
    <property type="match status" value="2"/>
</dbReference>
<dbReference type="OrthoDB" id="5986190at2759"/>
<dbReference type="Pfam" id="PF13424">
    <property type="entry name" value="TPR_12"/>
    <property type="match status" value="1"/>
</dbReference>
<proteinExistence type="predicted"/>
<evidence type="ECO:0000313" key="5">
    <source>
        <dbReference type="Proteomes" id="UP000664169"/>
    </source>
</evidence>
<feature type="signal peptide" evidence="2">
    <location>
        <begin position="1"/>
        <end position="19"/>
    </location>
</feature>
<gene>
    <name evidence="4" type="ORF">GOMPHAMPRED_004179</name>
</gene>
<dbReference type="SUPFAM" id="SSF52540">
    <property type="entry name" value="P-loop containing nucleoside triphosphate hydrolases"/>
    <property type="match status" value="1"/>
</dbReference>
<organism evidence="4 5">
    <name type="scientific">Gomphillus americanus</name>
    <dbReference type="NCBI Taxonomy" id="1940652"/>
    <lineage>
        <taxon>Eukaryota</taxon>
        <taxon>Fungi</taxon>
        <taxon>Dikarya</taxon>
        <taxon>Ascomycota</taxon>
        <taxon>Pezizomycotina</taxon>
        <taxon>Lecanoromycetes</taxon>
        <taxon>OSLEUM clade</taxon>
        <taxon>Ostropomycetidae</taxon>
        <taxon>Ostropales</taxon>
        <taxon>Graphidaceae</taxon>
        <taxon>Gomphilloideae</taxon>
        <taxon>Gomphillus</taxon>
    </lineage>
</organism>
<reference evidence="4" key="1">
    <citation type="submission" date="2021-03" db="EMBL/GenBank/DDBJ databases">
        <authorList>
            <person name="Tagirdzhanova G."/>
        </authorList>
    </citation>
    <scope>NUCLEOTIDE SEQUENCE</scope>
</reference>
<keyword evidence="5" id="KW-1185">Reference proteome</keyword>
<evidence type="ECO:0000256" key="1">
    <source>
        <dbReference type="SAM" id="MobiDB-lite"/>
    </source>
</evidence>
<keyword evidence="2" id="KW-0732">Signal</keyword>
<evidence type="ECO:0000313" key="4">
    <source>
        <dbReference type="EMBL" id="CAF9926585.1"/>
    </source>
</evidence>
<dbReference type="Pfam" id="PF00931">
    <property type="entry name" value="NB-ARC"/>
    <property type="match status" value="1"/>
</dbReference>
<dbReference type="EMBL" id="CAJPDQ010000025">
    <property type="protein sequence ID" value="CAF9926585.1"/>
    <property type="molecule type" value="Genomic_DNA"/>
</dbReference>
<protein>
    <recommendedName>
        <fullName evidence="3">NB-ARC domain-containing protein</fullName>
    </recommendedName>
</protein>
<name>A0A8H3IT25_9LECA</name>
<evidence type="ECO:0000259" key="3">
    <source>
        <dbReference type="Pfam" id="PF00931"/>
    </source>
</evidence>
<feature type="chain" id="PRO_5034292671" description="NB-ARC domain-containing protein" evidence="2">
    <location>
        <begin position="20"/>
        <end position="969"/>
    </location>
</feature>
<dbReference type="InterPro" id="IPR027417">
    <property type="entry name" value="P-loop_NTPase"/>
</dbReference>
<feature type="domain" description="NB-ARC" evidence="3">
    <location>
        <begin position="167"/>
        <end position="308"/>
    </location>
</feature>
<dbReference type="GO" id="GO:0043531">
    <property type="term" value="F:ADP binding"/>
    <property type="evidence" value="ECO:0007669"/>
    <property type="project" value="InterPro"/>
</dbReference>
<evidence type="ECO:0000256" key="2">
    <source>
        <dbReference type="SAM" id="SignalP"/>
    </source>
</evidence>
<dbReference type="AlphaFoldDB" id="A0A8H3IT25"/>
<feature type="compositionally biased region" description="Basic and acidic residues" evidence="1">
    <location>
        <begin position="872"/>
        <end position="881"/>
    </location>
</feature>
<dbReference type="InterPro" id="IPR011990">
    <property type="entry name" value="TPR-like_helical_dom_sf"/>
</dbReference>
<dbReference type="InterPro" id="IPR002182">
    <property type="entry name" value="NB-ARC"/>
</dbReference>
<feature type="region of interest" description="Disordered" evidence="1">
    <location>
        <begin position="872"/>
        <end position="901"/>
    </location>
</feature>